<dbReference type="SUPFAM" id="SSF51735">
    <property type="entry name" value="NAD(P)-binding Rossmann-fold domains"/>
    <property type="match status" value="1"/>
</dbReference>
<dbReference type="PANTHER" id="PTHR43765">
    <property type="entry name" value="2-DEHYDROPANTOATE 2-REDUCTASE-RELATED"/>
    <property type="match status" value="1"/>
</dbReference>
<dbReference type="Proteomes" id="UP000053911">
    <property type="component" value="Unassembled WGS sequence"/>
</dbReference>
<dbReference type="NCBIfam" id="NF005092">
    <property type="entry name" value="PRK06522.2-3"/>
    <property type="match status" value="1"/>
</dbReference>
<dbReference type="Gene3D" id="3.40.50.720">
    <property type="entry name" value="NAD(P)-binding Rossmann-like Domain"/>
    <property type="match status" value="1"/>
</dbReference>
<evidence type="ECO:0000313" key="15">
    <source>
        <dbReference type="Proteomes" id="UP000053911"/>
    </source>
</evidence>
<comment type="similarity">
    <text evidence="2 10">Belongs to the ketopantoate reductase family.</text>
</comment>
<dbReference type="RefSeq" id="WP_015849294.1">
    <property type="nucleotide sequence ID" value="NZ_LGFD01000001.1"/>
</dbReference>
<sequence length="300" mass="33643">MKIYILGAGSIGSLFGALLSRVGEDVILIGREEHVKEINRNGLKIVGIEEFTVYPEALTRMPSEPPDLIILSTKSHSTEYALECARESIGKNTWILSIQNGLGNEEEALRYTKNVLGGITTNGAMIERWGVVKWVGRGITIIGDYPRGISPFTAELIEIFNKAGLKTELSENIEGWKWSKAIVNSAINPIGAIMEVKNVKILENEYLLKLAKEVVKEGCQVATQLGVKFEKHPMELLIETLEQTRENYNSMLQDIRRKKKTEIDFINGKIIEYGRKIGLEVPLNFALWSMVKAKEIPQTK</sequence>
<dbReference type="OMA" id="ANYSSMY"/>
<dbReference type="InterPro" id="IPR003710">
    <property type="entry name" value="ApbA"/>
</dbReference>
<dbReference type="InterPro" id="IPR050838">
    <property type="entry name" value="Ketopantoate_reductase"/>
</dbReference>
<dbReference type="InterPro" id="IPR008927">
    <property type="entry name" value="6-PGluconate_DH-like_C_sf"/>
</dbReference>
<comment type="function">
    <text evidence="10">Catalyzes the NADPH-dependent reduction of ketopantoate into pantoic acid.</text>
</comment>
<evidence type="ECO:0000256" key="7">
    <source>
        <dbReference type="ARBA" id="ARBA00032024"/>
    </source>
</evidence>
<keyword evidence="11" id="KW-0175">Coiled coil</keyword>
<dbReference type="UniPathway" id="UPA00241"/>
<dbReference type="InterPro" id="IPR036291">
    <property type="entry name" value="NAD(P)-bd_dom_sf"/>
</dbReference>
<evidence type="ECO:0000259" key="13">
    <source>
        <dbReference type="Pfam" id="PF08546"/>
    </source>
</evidence>
<dbReference type="NCBIfam" id="TIGR00745">
    <property type="entry name" value="apbA_panE"/>
    <property type="match status" value="1"/>
</dbReference>
<comment type="pathway">
    <text evidence="1 10">Cofactor biosynthesis; coenzyme A biosynthesis.</text>
</comment>
<evidence type="ECO:0000256" key="1">
    <source>
        <dbReference type="ARBA" id="ARBA00004724"/>
    </source>
</evidence>
<dbReference type="InterPro" id="IPR013328">
    <property type="entry name" value="6PGD_dom2"/>
</dbReference>
<evidence type="ECO:0000256" key="11">
    <source>
        <dbReference type="SAM" id="Coils"/>
    </source>
</evidence>
<evidence type="ECO:0000313" key="14">
    <source>
        <dbReference type="EMBL" id="KUK18628.1"/>
    </source>
</evidence>
<dbReference type="PATRIC" id="fig|172049.5.peg.372"/>
<evidence type="ECO:0000256" key="9">
    <source>
        <dbReference type="ARBA" id="ARBA00048196"/>
    </source>
</evidence>
<dbReference type="EMBL" id="LGFD01000001">
    <property type="protein sequence ID" value="KUK18628.1"/>
    <property type="molecule type" value="Genomic_DNA"/>
</dbReference>
<accession>A0A101ENN3</accession>
<evidence type="ECO:0000256" key="4">
    <source>
        <dbReference type="ARBA" id="ARBA00022857"/>
    </source>
</evidence>
<dbReference type="PANTHER" id="PTHR43765:SF2">
    <property type="entry name" value="2-DEHYDROPANTOATE 2-REDUCTASE"/>
    <property type="match status" value="1"/>
</dbReference>
<keyword evidence="4 10" id="KW-0521">NADP</keyword>
<dbReference type="SUPFAM" id="SSF48179">
    <property type="entry name" value="6-phosphogluconate dehydrogenase C-terminal domain-like"/>
    <property type="match status" value="1"/>
</dbReference>
<comment type="catalytic activity">
    <reaction evidence="9">
        <text>(R)-pantoate + NAD(+) = 2-dehydropantoate + NADH + H(+)</text>
        <dbReference type="Rhea" id="RHEA:61292"/>
        <dbReference type="ChEBI" id="CHEBI:11561"/>
        <dbReference type="ChEBI" id="CHEBI:15378"/>
        <dbReference type="ChEBI" id="CHEBI:15980"/>
        <dbReference type="ChEBI" id="CHEBI:57540"/>
        <dbReference type="ChEBI" id="CHEBI:57945"/>
    </reaction>
    <physiologicalReaction direction="right-to-left" evidence="9">
        <dbReference type="Rhea" id="RHEA:61294"/>
    </physiologicalReaction>
</comment>
<protein>
    <recommendedName>
        <fullName evidence="3 10">2-dehydropantoate 2-reductase</fullName>
        <ecNumber evidence="3 10">1.1.1.169</ecNumber>
    </recommendedName>
    <alternativeName>
        <fullName evidence="7 10">Ketopantoate reductase</fullName>
    </alternativeName>
</protein>
<dbReference type="AlphaFoldDB" id="A0A101ENN3"/>
<feature type="coiled-coil region" evidence="11">
    <location>
        <begin position="234"/>
        <end position="261"/>
    </location>
</feature>
<dbReference type="GO" id="GO:0015940">
    <property type="term" value="P:pantothenate biosynthetic process"/>
    <property type="evidence" value="ECO:0007669"/>
    <property type="project" value="InterPro"/>
</dbReference>
<dbReference type="Pfam" id="PF08546">
    <property type="entry name" value="ApbA_C"/>
    <property type="match status" value="1"/>
</dbReference>
<name>A0A101ENN3_9EURY</name>
<evidence type="ECO:0000256" key="6">
    <source>
        <dbReference type="ARBA" id="ARBA00023002"/>
    </source>
</evidence>
<organism evidence="14 15">
    <name type="scientific">Thermococcus sibiricus</name>
    <dbReference type="NCBI Taxonomy" id="172049"/>
    <lineage>
        <taxon>Archaea</taxon>
        <taxon>Methanobacteriati</taxon>
        <taxon>Methanobacteriota</taxon>
        <taxon>Thermococci</taxon>
        <taxon>Thermococcales</taxon>
        <taxon>Thermococcaceae</taxon>
        <taxon>Thermococcus</taxon>
    </lineage>
</organism>
<feature type="domain" description="Ketopantoate reductase N-terminal" evidence="12">
    <location>
        <begin position="3"/>
        <end position="146"/>
    </location>
</feature>
<dbReference type="Pfam" id="PF02558">
    <property type="entry name" value="ApbA"/>
    <property type="match status" value="1"/>
</dbReference>
<keyword evidence="6 10" id="KW-0560">Oxidoreductase</keyword>
<evidence type="ECO:0000256" key="5">
    <source>
        <dbReference type="ARBA" id="ARBA00022993"/>
    </source>
</evidence>
<dbReference type="GeneID" id="8096015"/>
<gene>
    <name evidence="14" type="ORF">XD54_0013</name>
</gene>
<dbReference type="InterPro" id="IPR013332">
    <property type="entry name" value="KPR_N"/>
</dbReference>
<feature type="domain" description="Ketopantoate reductase C-terminal" evidence="13">
    <location>
        <begin position="172"/>
        <end position="295"/>
    </location>
</feature>
<dbReference type="InterPro" id="IPR013752">
    <property type="entry name" value="KPA_reductase"/>
</dbReference>
<dbReference type="GO" id="GO:0008677">
    <property type="term" value="F:2-dehydropantoate 2-reductase activity"/>
    <property type="evidence" value="ECO:0007669"/>
    <property type="project" value="UniProtKB-EC"/>
</dbReference>
<keyword evidence="5 10" id="KW-0173">Coenzyme A biosynthesis</keyword>
<dbReference type="Gene3D" id="1.10.1040.10">
    <property type="entry name" value="N-(1-d-carboxylethyl)-l-norvaline Dehydrogenase, domain 2"/>
    <property type="match status" value="1"/>
</dbReference>
<dbReference type="EC" id="1.1.1.169" evidence="3 10"/>
<evidence type="ECO:0000259" key="12">
    <source>
        <dbReference type="Pfam" id="PF02558"/>
    </source>
</evidence>
<evidence type="ECO:0000256" key="8">
    <source>
        <dbReference type="ARBA" id="ARBA00047506"/>
    </source>
</evidence>
<dbReference type="GO" id="GO:0015937">
    <property type="term" value="P:coenzyme A biosynthetic process"/>
    <property type="evidence" value="ECO:0007669"/>
    <property type="project" value="UniProtKB-UniPathway"/>
</dbReference>
<dbReference type="GO" id="GO:0005737">
    <property type="term" value="C:cytoplasm"/>
    <property type="evidence" value="ECO:0007669"/>
    <property type="project" value="TreeGrafter"/>
</dbReference>
<reference evidence="15" key="1">
    <citation type="journal article" date="2015" name="MBio">
        <title>Genome-Resolved Metagenomic Analysis Reveals Roles for Candidate Phyla and Other Microbial Community Members in Biogeochemical Transformations in Oil Reservoirs.</title>
        <authorList>
            <person name="Hu P."/>
            <person name="Tom L."/>
            <person name="Singh A."/>
            <person name="Thomas B.C."/>
            <person name="Baker B.J."/>
            <person name="Piceno Y.M."/>
            <person name="Andersen G.L."/>
            <person name="Banfield J.F."/>
        </authorList>
    </citation>
    <scope>NUCLEOTIDE SEQUENCE [LARGE SCALE GENOMIC DNA]</scope>
</reference>
<evidence type="ECO:0000256" key="10">
    <source>
        <dbReference type="RuleBase" id="RU362068"/>
    </source>
</evidence>
<evidence type="ECO:0000256" key="2">
    <source>
        <dbReference type="ARBA" id="ARBA00007870"/>
    </source>
</evidence>
<evidence type="ECO:0000256" key="3">
    <source>
        <dbReference type="ARBA" id="ARBA00013014"/>
    </source>
</evidence>
<comment type="catalytic activity">
    <reaction evidence="8">
        <text>(R)-pantoate + NADP(+) = 2-dehydropantoate + NADPH + H(+)</text>
        <dbReference type="Rhea" id="RHEA:16233"/>
        <dbReference type="ChEBI" id="CHEBI:11561"/>
        <dbReference type="ChEBI" id="CHEBI:15378"/>
        <dbReference type="ChEBI" id="CHEBI:15980"/>
        <dbReference type="ChEBI" id="CHEBI:57783"/>
        <dbReference type="ChEBI" id="CHEBI:58349"/>
        <dbReference type="EC" id="1.1.1.169"/>
    </reaction>
    <physiologicalReaction direction="right-to-left" evidence="8">
        <dbReference type="Rhea" id="RHEA:16235"/>
    </physiologicalReaction>
</comment>
<comment type="caution">
    <text evidence="14">The sequence shown here is derived from an EMBL/GenBank/DDBJ whole genome shotgun (WGS) entry which is preliminary data.</text>
</comment>
<dbReference type="GO" id="GO:0050661">
    <property type="term" value="F:NADP binding"/>
    <property type="evidence" value="ECO:0007669"/>
    <property type="project" value="TreeGrafter"/>
</dbReference>
<proteinExistence type="inferred from homology"/>